<protein>
    <submittedName>
        <fullName evidence="2">Uncharacterized protein</fullName>
    </submittedName>
</protein>
<proteinExistence type="predicted"/>
<accession>A0A0F9BH08</accession>
<comment type="caution">
    <text evidence="2">The sequence shown here is derived from an EMBL/GenBank/DDBJ whole genome shotgun (WGS) entry which is preliminary data.</text>
</comment>
<feature type="non-terminal residue" evidence="2">
    <location>
        <position position="1"/>
    </location>
</feature>
<name>A0A0F9BH08_9ZZZZ</name>
<keyword evidence="1" id="KW-0175">Coiled coil</keyword>
<dbReference type="AlphaFoldDB" id="A0A0F9BH08"/>
<sequence length="146" mass="15990">AETVQTAMEWTAKLDISEVEAETKKYEASLESLSSVIDSTGSAMADMFGTLGDSDLSGLDMMDLRDAIEQQIEIQKESWELQKETIELQNQILEAQAARLERGDALITVDGGTLQPHLEAIWLEILAAIQVYASEEGAEFLLGIPS</sequence>
<reference evidence="2" key="1">
    <citation type="journal article" date="2015" name="Nature">
        <title>Complex archaea that bridge the gap between prokaryotes and eukaryotes.</title>
        <authorList>
            <person name="Spang A."/>
            <person name="Saw J.H."/>
            <person name="Jorgensen S.L."/>
            <person name="Zaremba-Niedzwiedzka K."/>
            <person name="Martijn J."/>
            <person name="Lind A.E."/>
            <person name="van Eijk R."/>
            <person name="Schleper C."/>
            <person name="Guy L."/>
            <person name="Ettema T.J."/>
        </authorList>
    </citation>
    <scope>NUCLEOTIDE SEQUENCE</scope>
</reference>
<evidence type="ECO:0000313" key="2">
    <source>
        <dbReference type="EMBL" id="KKK83726.1"/>
    </source>
</evidence>
<gene>
    <name evidence="2" type="ORF">LCGC14_2790470</name>
</gene>
<dbReference type="EMBL" id="LAZR01052088">
    <property type="protein sequence ID" value="KKK83726.1"/>
    <property type="molecule type" value="Genomic_DNA"/>
</dbReference>
<evidence type="ECO:0000256" key="1">
    <source>
        <dbReference type="SAM" id="Coils"/>
    </source>
</evidence>
<feature type="coiled-coil region" evidence="1">
    <location>
        <begin position="76"/>
        <end position="103"/>
    </location>
</feature>
<organism evidence="2">
    <name type="scientific">marine sediment metagenome</name>
    <dbReference type="NCBI Taxonomy" id="412755"/>
    <lineage>
        <taxon>unclassified sequences</taxon>
        <taxon>metagenomes</taxon>
        <taxon>ecological metagenomes</taxon>
    </lineage>
</organism>